<feature type="domain" description="Amidase" evidence="1">
    <location>
        <begin position="151"/>
        <end position="510"/>
    </location>
</feature>
<protein>
    <submittedName>
        <fullName evidence="2">Asp-tRNA(Asn)/Glu-tRNA(Gln) amidotransferase A subunit family amidase</fullName>
    </submittedName>
</protein>
<name>A0A2M9BJX5_9ACTN</name>
<dbReference type="PROSITE" id="PS00571">
    <property type="entry name" value="AMIDASES"/>
    <property type="match status" value="1"/>
</dbReference>
<dbReference type="PANTHER" id="PTHR46310">
    <property type="entry name" value="AMIDASE 1"/>
    <property type="match status" value="1"/>
</dbReference>
<dbReference type="EMBL" id="PGEZ01000001">
    <property type="protein sequence ID" value="PJJ58238.1"/>
    <property type="molecule type" value="Genomic_DNA"/>
</dbReference>
<comment type="caution">
    <text evidence="2">The sequence shown here is derived from an EMBL/GenBank/DDBJ whole genome shotgun (WGS) entry which is preliminary data.</text>
</comment>
<dbReference type="InterPro" id="IPR024507">
    <property type="entry name" value="AtzH-like"/>
</dbReference>
<gene>
    <name evidence="2" type="ORF">CLV56_2485</name>
</gene>
<sequence>MTAPHDRPYEVRGEAPPGLLDALDAYEAALMSDDIAAMDALFAPGDATLRGDAGGVLVGHETIGAFRRSRGGAPARTVRAVHVHPAGDDAAVAVTIFEARTGGRGQQTQLWRRGTDGAWRVEVAHVSSPPATYDRRVWRIVGDPLVEPTGTGPLDGETVAVKDLYAIRGYATGAGVPAYQADQPPARDHAPAVARLLAAGAAVAGIARTDQFAYSVAGLNDPTGAPPNAAVPGAVPGGSSSGSASAVALGAATLGLATDTAGSIRVPASYQGLWGLRPTHGSVDATGVVPLAPSFDTVGVLARTADRVVRAAAVLREEGAPDRTADGPIVVAPQLLAVCEPAVAGAFAVWVSAAGGVVEEVRLPDVDAMYEAFRVRQAYEAWQAHGAWIEAHPGAVTGAVADRFAAASRVTVEEDAAALEALGVYATELDAVLAERLLALPAASSPAPTLWADPTDVDRTRAATLKIGAIAGITGRPAVAAPLLHVAGDTTRHAPVGVSLVGPRDSDLALVRRAASFA</sequence>
<dbReference type="RefSeq" id="WP_211288056.1">
    <property type="nucleotide sequence ID" value="NZ_PGEZ01000001.1"/>
</dbReference>
<accession>A0A2M9BJX5</accession>
<dbReference type="SUPFAM" id="SSF75304">
    <property type="entry name" value="Amidase signature (AS) enzymes"/>
    <property type="match status" value="1"/>
</dbReference>
<organism evidence="2 3">
    <name type="scientific">Mumia flava</name>
    <dbReference type="NCBI Taxonomy" id="1348852"/>
    <lineage>
        <taxon>Bacteria</taxon>
        <taxon>Bacillati</taxon>
        <taxon>Actinomycetota</taxon>
        <taxon>Actinomycetes</taxon>
        <taxon>Propionibacteriales</taxon>
        <taxon>Nocardioidaceae</taxon>
        <taxon>Mumia</taxon>
    </lineage>
</organism>
<evidence type="ECO:0000313" key="2">
    <source>
        <dbReference type="EMBL" id="PJJ58238.1"/>
    </source>
</evidence>
<dbReference type="InterPro" id="IPR032710">
    <property type="entry name" value="NTF2-like_dom_sf"/>
</dbReference>
<dbReference type="PANTHER" id="PTHR46310:SF7">
    <property type="entry name" value="AMIDASE 1"/>
    <property type="match status" value="1"/>
</dbReference>
<dbReference type="InterPro" id="IPR036928">
    <property type="entry name" value="AS_sf"/>
</dbReference>
<keyword evidence="2" id="KW-0808">Transferase</keyword>
<dbReference type="Pfam" id="PF01425">
    <property type="entry name" value="Amidase"/>
    <property type="match status" value="1"/>
</dbReference>
<dbReference type="GO" id="GO:0016740">
    <property type="term" value="F:transferase activity"/>
    <property type="evidence" value="ECO:0007669"/>
    <property type="project" value="UniProtKB-KW"/>
</dbReference>
<dbReference type="AlphaFoldDB" id="A0A2M9BJX5"/>
<reference evidence="2 3" key="1">
    <citation type="submission" date="2017-11" db="EMBL/GenBank/DDBJ databases">
        <title>Genomic Encyclopedia of Archaeal and Bacterial Type Strains, Phase II (KMG-II): From Individual Species to Whole Genera.</title>
        <authorList>
            <person name="Goeker M."/>
        </authorList>
    </citation>
    <scope>NUCLEOTIDE SEQUENCE [LARGE SCALE GENOMIC DNA]</scope>
    <source>
        <strain evidence="2 3">DSM 27763</strain>
    </source>
</reference>
<keyword evidence="3" id="KW-1185">Reference proteome</keyword>
<dbReference type="Pfam" id="PF11533">
    <property type="entry name" value="AtzH-like"/>
    <property type="match status" value="1"/>
</dbReference>
<dbReference type="InterPro" id="IPR023631">
    <property type="entry name" value="Amidase_dom"/>
</dbReference>
<evidence type="ECO:0000259" key="1">
    <source>
        <dbReference type="Pfam" id="PF01425"/>
    </source>
</evidence>
<dbReference type="Proteomes" id="UP000230842">
    <property type="component" value="Unassembled WGS sequence"/>
</dbReference>
<dbReference type="SUPFAM" id="SSF54427">
    <property type="entry name" value="NTF2-like"/>
    <property type="match status" value="1"/>
</dbReference>
<dbReference type="InterPro" id="IPR020556">
    <property type="entry name" value="Amidase_CS"/>
</dbReference>
<proteinExistence type="predicted"/>
<dbReference type="Gene3D" id="3.90.1300.10">
    <property type="entry name" value="Amidase signature (AS) domain"/>
    <property type="match status" value="1"/>
</dbReference>
<evidence type="ECO:0000313" key="3">
    <source>
        <dbReference type="Proteomes" id="UP000230842"/>
    </source>
</evidence>
<dbReference type="Gene3D" id="3.10.450.50">
    <property type="match status" value="1"/>
</dbReference>